<dbReference type="PANTHER" id="PTHR30012:SF0">
    <property type="entry name" value="TYPE II SECRETION SYSTEM PROTEIN F-RELATED"/>
    <property type="match status" value="1"/>
</dbReference>
<dbReference type="GO" id="GO:0015628">
    <property type="term" value="P:protein secretion by the type II secretion system"/>
    <property type="evidence" value="ECO:0007669"/>
    <property type="project" value="TreeGrafter"/>
</dbReference>
<evidence type="ECO:0000256" key="8">
    <source>
        <dbReference type="ARBA" id="ARBA00022989"/>
    </source>
</evidence>
<evidence type="ECO:0000256" key="3">
    <source>
        <dbReference type="ARBA" id="ARBA00005745"/>
    </source>
</evidence>
<dbReference type="Proteomes" id="UP001060336">
    <property type="component" value="Chromosome"/>
</dbReference>
<accession>A0A9J7AQI5</accession>
<feature type="transmembrane region" description="Helical" evidence="12">
    <location>
        <begin position="107"/>
        <end position="130"/>
    </location>
</feature>
<feature type="domain" description="Type II secretion system protein GspF" evidence="13">
    <location>
        <begin position="8"/>
        <end position="131"/>
    </location>
</feature>
<keyword evidence="7 11" id="KW-0812">Transmembrane</keyword>
<feature type="domain" description="Type II secretion system protein GspF" evidence="13">
    <location>
        <begin position="207"/>
        <end position="328"/>
    </location>
</feature>
<evidence type="ECO:0000259" key="13">
    <source>
        <dbReference type="Pfam" id="PF00482"/>
    </source>
</evidence>
<dbReference type="KEGG" id="naci:NUH88_14520"/>
<evidence type="ECO:0000313" key="14">
    <source>
        <dbReference type="EMBL" id="UUX48620.1"/>
    </source>
</evidence>
<evidence type="ECO:0000256" key="12">
    <source>
        <dbReference type="SAM" id="Phobius"/>
    </source>
</evidence>
<dbReference type="Pfam" id="PF00482">
    <property type="entry name" value="T2SSF"/>
    <property type="match status" value="2"/>
</dbReference>
<evidence type="ECO:0000313" key="15">
    <source>
        <dbReference type="Proteomes" id="UP001060336"/>
    </source>
</evidence>
<dbReference type="Gene3D" id="1.20.81.30">
    <property type="entry name" value="Type II secretion system (T2SS), domain F"/>
    <property type="match status" value="2"/>
</dbReference>
<evidence type="ECO:0000256" key="11">
    <source>
        <dbReference type="RuleBase" id="RU003923"/>
    </source>
</evidence>
<evidence type="ECO:0000256" key="7">
    <source>
        <dbReference type="ARBA" id="ARBA00022692"/>
    </source>
</evidence>
<dbReference type="InterPro" id="IPR001992">
    <property type="entry name" value="T2SS_GspF/T4SS_PilC_CS"/>
</dbReference>
<keyword evidence="4 11" id="KW-0813">Transport</keyword>
<feature type="transmembrane region" description="Helical" evidence="12">
    <location>
        <begin position="306"/>
        <end position="328"/>
    </location>
</feature>
<sequence length="338" mass="35815">MRGDLRLFFRQLSTLLDAGLPADRAFRVLAGDRAMAGLAGVAGKIAARLEAGESLSSAIGEAGEPFDGFDRAVIAASEKTGELGPGIAALARHHETRHADREKLRTALTYPAVLTVAAIGAITALMVFVIPRFEPIFRQGGTDMPALTQGLLTLSEAVRDYGWIALVLAGTLLAGLFTPAGRRQADEALLRMPVFGRLLESIEIERWTRGLSLLAGRGVPLPDALVVASALFSNGVMREAAEQLAARVREGRTLSAAAAESGRFPDAALQLIRIGEESGSLDLMLARTADYHGEEARGRLTRLTALIEPFIIIVLGGVVATVVIALMLTVTSLNDAML</sequence>
<dbReference type="InterPro" id="IPR042094">
    <property type="entry name" value="T2SS_GspF_sf"/>
</dbReference>
<evidence type="ECO:0000256" key="1">
    <source>
        <dbReference type="ARBA" id="ARBA00002684"/>
    </source>
</evidence>
<dbReference type="GO" id="GO:0005886">
    <property type="term" value="C:plasma membrane"/>
    <property type="evidence" value="ECO:0007669"/>
    <property type="project" value="UniProtKB-SubCell"/>
</dbReference>
<dbReference type="InterPro" id="IPR018076">
    <property type="entry name" value="T2SS_GspF_dom"/>
</dbReference>
<evidence type="ECO:0000256" key="5">
    <source>
        <dbReference type="ARBA" id="ARBA00022475"/>
    </source>
</evidence>
<dbReference type="FunFam" id="1.20.81.30:FF:000001">
    <property type="entry name" value="Type II secretion system protein F"/>
    <property type="match status" value="1"/>
</dbReference>
<dbReference type="PRINTS" id="PR00812">
    <property type="entry name" value="BCTERIALGSPF"/>
</dbReference>
<evidence type="ECO:0000256" key="6">
    <source>
        <dbReference type="ARBA" id="ARBA00022519"/>
    </source>
</evidence>
<comment type="function">
    <text evidence="1">Component of the type II secretion system inner membrane complex required for the energy-dependent secretion of extracellular factors such as proteases and toxins from the periplasm.</text>
</comment>
<keyword evidence="9 12" id="KW-0472">Membrane</keyword>
<dbReference type="PROSITE" id="PS00874">
    <property type="entry name" value="T2SP_F"/>
    <property type="match status" value="1"/>
</dbReference>
<protein>
    <recommendedName>
        <fullName evidence="10">General secretion pathway protein F</fullName>
    </recommendedName>
</protein>
<evidence type="ECO:0000256" key="9">
    <source>
        <dbReference type="ARBA" id="ARBA00023136"/>
    </source>
</evidence>
<keyword evidence="15" id="KW-1185">Reference proteome</keyword>
<comment type="subcellular location">
    <subcellularLocation>
        <location evidence="2 11">Cell inner membrane</location>
        <topology evidence="2 11">Multi-pass membrane protein</topology>
    </subcellularLocation>
</comment>
<reference evidence="14" key="1">
    <citation type="submission" date="2022-08" db="EMBL/GenBank/DDBJ databases">
        <title>Nisaea acidiphila sp. nov., isolated from a marine algal debris and emended description of the genus Nisaea Urios et al. 2008.</title>
        <authorList>
            <person name="Kwon K."/>
        </authorList>
    </citation>
    <scope>NUCLEOTIDE SEQUENCE</scope>
    <source>
        <strain evidence="14">MEBiC11861</strain>
    </source>
</reference>
<evidence type="ECO:0000256" key="2">
    <source>
        <dbReference type="ARBA" id="ARBA00004429"/>
    </source>
</evidence>
<gene>
    <name evidence="14" type="ORF">NUH88_14520</name>
</gene>
<organism evidence="14 15">
    <name type="scientific">Nisaea acidiphila</name>
    <dbReference type="NCBI Taxonomy" id="1862145"/>
    <lineage>
        <taxon>Bacteria</taxon>
        <taxon>Pseudomonadati</taxon>
        <taxon>Pseudomonadota</taxon>
        <taxon>Alphaproteobacteria</taxon>
        <taxon>Rhodospirillales</taxon>
        <taxon>Thalassobaculaceae</taxon>
        <taxon>Nisaea</taxon>
    </lineage>
</organism>
<dbReference type="AlphaFoldDB" id="A0A9J7AQI5"/>
<feature type="transmembrane region" description="Helical" evidence="12">
    <location>
        <begin position="161"/>
        <end position="181"/>
    </location>
</feature>
<dbReference type="PANTHER" id="PTHR30012">
    <property type="entry name" value="GENERAL SECRETION PATHWAY PROTEIN"/>
    <property type="match status" value="1"/>
</dbReference>
<keyword evidence="6" id="KW-0997">Cell inner membrane</keyword>
<keyword evidence="5" id="KW-1003">Cell membrane</keyword>
<evidence type="ECO:0000256" key="10">
    <source>
        <dbReference type="ARBA" id="ARBA00030750"/>
    </source>
</evidence>
<dbReference type="RefSeq" id="WP_257767127.1">
    <property type="nucleotide sequence ID" value="NZ_CP102480.1"/>
</dbReference>
<comment type="similarity">
    <text evidence="3 11">Belongs to the GSP F family.</text>
</comment>
<dbReference type="EMBL" id="CP102480">
    <property type="protein sequence ID" value="UUX48620.1"/>
    <property type="molecule type" value="Genomic_DNA"/>
</dbReference>
<proteinExistence type="inferred from homology"/>
<dbReference type="InterPro" id="IPR003004">
    <property type="entry name" value="GspF/PilC"/>
</dbReference>
<evidence type="ECO:0000256" key="4">
    <source>
        <dbReference type="ARBA" id="ARBA00022448"/>
    </source>
</evidence>
<keyword evidence="8 12" id="KW-1133">Transmembrane helix</keyword>
<name>A0A9J7AQI5_9PROT</name>